<keyword evidence="1" id="KW-0812">Transmembrane</keyword>
<reference evidence="2 3" key="1">
    <citation type="submission" date="2018-01" db="EMBL/GenBank/DDBJ databases">
        <title>Genomic Encyclopedia of Type Strains, Phase I: the one thousand microbial genomes (KMG-I) project.</title>
        <authorList>
            <person name="Goeker M."/>
        </authorList>
    </citation>
    <scope>NUCLEOTIDE SEQUENCE [LARGE SCALE GENOMIC DNA]</scope>
    <source>
        <strain evidence="2 3">DSM 17960</strain>
    </source>
</reference>
<gene>
    <name evidence="2" type="ORF">Q361_1773</name>
</gene>
<feature type="transmembrane region" description="Helical" evidence="1">
    <location>
        <begin position="12"/>
        <end position="30"/>
    </location>
</feature>
<keyword evidence="3" id="KW-1185">Reference proteome</keyword>
<comment type="caution">
    <text evidence="2">The sequence shown here is derived from an EMBL/GenBank/DDBJ whole genome shotgun (WGS) entry which is preliminary data.</text>
</comment>
<sequence length="171" mass="19939">MTTKNNIVKPNKTLIVFAIIYTAITVYFVIDIKHDESASLGYLFLFPAFWLIGGLLLGLLFWLTKIKAKTTIDKISLAFSTPGPMLAFFFIWSVLPYSQSPASTYEYNSNGHRYRQVKYQYSNGQTEKIEYYVSQDTVTEENPFPENDIWLKDSTWTYYNKNGTIERKEKY</sequence>
<evidence type="ECO:0000313" key="3">
    <source>
        <dbReference type="Proteomes" id="UP000237056"/>
    </source>
</evidence>
<protein>
    <submittedName>
        <fullName evidence="2">Uncharacterized protein</fullName>
    </submittedName>
</protein>
<keyword evidence="1" id="KW-0472">Membrane</keyword>
<dbReference type="EMBL" id="PQNY01000077">
    <property type="protein sequence ID" value="POS00525.1"/>
    <property type="molecule type" value="Genomic_DNA"/>
</dbReference>
<feature type="transmembrane region" description="Helical" evidence="1">
    <location>
        <begin position="75"/>
        <end position="95"/>
    </location>
</feature>
<keyword evidence="1" id="KW-1133">Transmembrane helix</keyword>
<dbReference type="AlphaFoldDB" id="A0A2S4N4C0"/>
<dbReference type="RefSeq" id="WP_103727243.1">
    <property type="nucleotide sequence ID" value="NZ_PQNY01000077.1"/>
</dbReference>
<dbReference type="OrthoDB" id="1449998at2"/>
<evidence type="ECO:0000313" key="2">
    <source>
        <dbReference type="EMBL" id="POS00525.1"/>
    </source>
</evidence>
<organism evidence="2 3">
    <name type="scientific">Flavobacterium croceum DSM 17960</name>
    <dbReference type="NCBI Taxonomy" id="1121886"/>
    <lineage>
        <taxon>Bacteria</taxon>
        <taxon>Pseudomonadati</taxon>
        <taxon>Bacteroidota</taxon>
        <taxon>Flavobacteriia</taxon>
        <taxon>Flavobacteriales</taxon>
        <taxon>Flavobacteriaceae</taxon>
        <taxon>Flavobacterium</taxon>
    </lineage>
</organism>
<accession>A0A2S4N4C0</accession>
<feature type="transmembrane region" description="Helical" evidence="1">
    <location>
        <begin position="42"/>
        <end position="63"/>
    </location>
</feature>
<proteinExistence type="predicted"/>
<evidence type="ECO:0000256" key="1">
    <source>
        <dbReference type="SAM" id="Phobius"/>
    </source>
</evidence>
<name>A0A2S4N4C0_9FLAO</name>
<dbReference type="Proteomes" id="UP000237056">
    <property type="component" value="Unassembled WGS sequence"/>
</dbReference>